<gene>
    <name evidence="1" type="ORF">AAW01_12665</name>
</gene>
<reference evidence="1 2" key="1">
    <citation type="submission" date="2015-04" db="EMBL/GenBank/DDBJ databases">
        <title>The draft genome sequence of Erythrobacr gangjinensis K7-2.</title>
        <authorList>
            <person name="Zhuang L."/>
            <person name="Liu Y."/>
            <person name="Shao Z."/>
        </authorList>
    </citation>
    <scope>NUCLEOTIDE SEQUENCE [LARGE SCALE GENOMIC DNA]</scope>
    <source>
        <strain evidence="1 2">K7-2</strain>
    </source>
</reference>
<comment type="caution">
    <text evidence="1">The sequence shown here is derived from an EMBL/GenBank/DDBJ whole genome shotgun (WGS) entry which is preliminary data.</text>
</comment>
<accession>A0A0G9MP50</accession>
<evidence type="ECO:0000313" key="1">
    <source>
        <dbReference type="EMBL" id="KLE31088.1"/>
    </source>
</evidence>
<proteinExistence type="predicted"/>
<dbReference type="PATRIC" id="fig|502682.8.peg.2584"/>
<dbReference type="EMBL" id="LBHC01000003">
    <property type="protein sequence ID" value="KLE31088.1"/>
    <property type="molecule type" value="Genomic_DNA"/>
</dbReference>
<protein>
    <submittedName>
        <fullName evidence="1">Uncharacterized protein</fullName>
    </submittedName>
</protein>
<dbReference type="Proteomes" id="UP000053070">
    <property type="component" value="Unassembled WGS sequence"/>
</dbReference>
<name>A0A0G9MP50_9SPHN</name>
<keyword evidence="2" id="KW-1185">Reference proteome</keyword>
<sequence>MATFCIHLMAQKEPLSVDLPFDGIDQLVDQASSSRYIVGHLAVPDEEGVCRRVMIATSRIQCAVEVD</sequence>
<evidence type="ECO:0000313" key="2">
    <source>
        <dbReference type="Proteomes" id="UP000053070"/>
    </source>
</evidence>
<organism evidence="1 2">
    <name type="scientific">Aurantiacibacter gangjinensis</name>
    <dbReference type="NCBI Taxonomy" id="502682"/>
    <lineage>
        <taxon>Bacteria</taxon>
        <taxon>Pseudomonadati</taxon>
        <taxon>Pseudomonadota</taxon>
        <taxon>Alphaproteobacteria</taxon>
        <taxon>Sphingomonadales</taxon>
        <taxon>Erythrobacteraceae</taxon>
        <taxon>Aurantiacibacter</taxon>
    </lineage>
</organism>
<dbReference type="AlphaFoldDB" id="A0A0G9MP50"/>